<dbReference type="InterPro" id="IPR014001">
    <property type="entry name" value="Helicase_ATP-bd"/>
</dbReference>
<feature type="compositionally biased region" description="Polar residues" evidence="13">
    <location>
        <begin position="755"/>
        <end position="764"/>
    </location>
</feature>
<keyword evidence="4" id="KW-0378">Hydrolase</keyword>
<proteinExistence type="inferred from homology"/>
<dbReference type="SUPFAM" id="SSF52540">
    <property type="entry name" value="P-loop containing nucleoside triphosphate hydrolases"/>
    <property type="match status" value="1"/>
</dbReference>
<feature type="compositionally biased region" description="Basic and acidic residues" evidence="13">
    <location>
        <begin position="1210"/>
        <end position="1219"/>
    </location>
</feature>
<dbReference type="Pfam" id="PF00270">
    <property type="entry name" value="DEAD"/>
    <property type="match status" value="1"/>
</dbReference>
<dbReference type="SMART" id="SM00487">
    <property type="entry name" value="DEXDc"/>
    <property type="match status" value="1"/>
</dbReference>
<dbReference type="Proteomes" id="UP000254866">
    <property type="component" value="Unassembled WGS sequence"/>
</dbReference>
<evidence type="ECO:0000256" key="7">
    <source>
        <dbReference type="ARBA" id="ARBA00022884"/>
    </source>
</evidence>
<dbReference type="Pfam" id="PF06985">
    <property type="entry name" value="HET"/>
    <property type="match status" value="1"/>
</dbReference>
<dbReference type="Pfam" id="PF00271">
    <property type="entry name" value="Helicase_C"/>
    <property type="match status" value="1"/>
</dbReference>
<feature type="domain" description="Helicase ATP-binding" evidence="14">
    <location>
        <begin position="829"/>
        <end position="999"/>
    </location>
</feature>
<dbReference type="InterPro" id="IPR000629">
    <property type="entry name" value="RNA-helicase_DEAD-box_CS"/>
</dbReference>
<evidence type="ECO:0000259" key="15">
    <source>
        <dbReference type="PROSITE" id="PS51194"/>
    </source>
</evidence>
<evidence type="ECO:0000256" key="11">
    <source>
        <dbReference type="ARBA" id="ARBA00024398"/>
    </source>
</evidence>
<evidence type="ECO:0000256" key="5">
    <source>
        <dbReference type="ARBA" id="ARBA00022806"/>
    </source>
</evidence>
<evidence type="ECO:0000256" key="12">
    <source>
        <dbReference type="PROSITE-ProRule" id="PRU00552"/>
    </source>
</evidence>
<dbReference type="Gene3D" id="3.40.50.300">
    <property type="entry name" value="P-loop containing nucleotide triphosphate hydrolases"/>
    <property type="match status" value="2"/>
</dbReference>
<dbReference type="SMART" id="SM00490">
    <property type="entry name" value="HELICc"/>
    <property type="match status" value="1"/>
</dbReference>
<feature type="compositionally biased region" description="Low complexity" evidence="13">
    <location>
        <begin position="765"/>
        <end position="779"/>
    </location>
</feature>
<evidence type="ECO:0000256" key="3">
    <source>
        <dbReference type="ARBA" id="ARBA00022741"/>
    </source>
</evidence>
<dbReference type="GO" id="GO:0005634">
    <property type="term" value="C:nucleus"/>
    <property type="evidence" value="ECO:0007669"/>
    <property type="project" value="UniProtKB-SubCell"/>
</dbReference>
<evidence type="ECO:0000313" key="17">
    <source>
        <dbReference type="EMBL" id="RDL31975.1"/>
    </source>
</evidence>
<dbReference type="CDD" id="cd18787">
    <property type="entry name" value="SF2_C_DEAD"/>
    <property type="match status" value="1"/>
</dbReference>
<evidence type="ECO:0000256" key="1">
    <source>
        <dbReference type="ARBA" id="ARBA00004123"/>
    </source>
</evidence>
<feature type="region of interest" description="Disordered" evidence="13">
    <location>
        <begin position="1189"/>
        <end position="1219"/>
    </location>
</feature>
<dbReference type="InterPro" id="IPR010730">
    <property type="entry name" value="HET"/>
</dbReference>
<protein>
    <recommendedName>
        <fullName evidence="11">ATP-dependent rRNA helicase RRP3</fullName>
    </recommendedName>
    <alternativeName>
        <fullName evidence="10">ATP-dependent rRNA helicase rrp3</fullName>
    </alternativeName>
</protein>
<accession>A0A370TCL9</accession>
<dbReference type="GO" id="GO:0042254">
    <property type="term" value="P:ribosome biogenesis"/>
    <property type="evidence" value="ECO:0007669"/>
    <property type="project" value="UniProtKB-KW"/>
</dbReference>
<keyword evidence="8" id="KW-0539">Nucleus</keyword>
<dbReference type="GO" id="GO:0016787">
    <property type="term" value="F:hydrolase activity"/>
    <property type="evidence" value="ECO:0007669"/>
    <property type="project" value="UniProtKB-KW"/>
</dbReference>
<evidence type="ECO:0000256" key="6">
    <source>
        <dbReference type="ARBA" id="ARBA00022840"/>
    </source>
</evidence>
<evidence type="ECO:0000256" key="2">
    <source>
        <dbReference type="ARBA" id="ARBA00022517"/>
    </source>
</evidence>
<dbReference type="GO" id="GO:0005524">
    <property type="term" value="F:ATP binding"/>
    <property type="evidence" value="ECO:0007669"/>
    <property type="project" value="UniProtKB-KW"/>
</dbReference>
<dbReference type="PANTHER" id="PTHR47959">
    <property type="entry name" value="ATP-DEPENDENT RNA HELICASE RHLE-RELATED"/>
    <property type="match status" value="1"/>
</dbReference>
<dbReference type="CDD" id="cd17954">
    <property type="entry name" value="DEADc_DDX47"/>
    <property type="match status" value="1"/>
</dbReference>
<dbReference type="PROSITE" id="PS51194">
    <property type="entry name" value="HELICASE_CTER"/>
    <property type="match status" value="1"/>
</dbReference>
<dbReference type="PROSITE" id="PS51192">
    <property type="entry name" value="HELICASE_ATP_BIND_1"/>
    <property type="match status" value="1"/>
</dbReference>
<feature type="domain" description="DEAD-box RNA helicase Q" evidence="16">
    <location>
        <begin position="798"/>
        <end position="826"/>
    </location>
</feature>
<feature type="short sequence motif" description="Q motif" evidence="12">
    <location>
        <begin position="798"/>
        <end position="826"/>
    </location>
</feature>
<dbReference type="InterPro" id="IPR027417">
    <property type="entry name" value="P-loop_NTPase"/>
</dbReference>
<comment type="caution">
    <text evidence="17">The sequence shown here is derived from an EMBL/GenBank/DDBJ whole genome shotgun (WGS) entry which is preliminary data.</text>
</comment>
<dbReference type="PROSITE" id="PS00039">
    <property type="entry name" value="DEAD_ATP_HELICASE"/>
    <property type="match status" value="1"/>
</dbReference>
<dbReference type="InterPro" id="IPR014014">
    <property type="entry name" value="RNA_helicase_DEAD_Q_motif"/>
</dbReference>
<evidence type="ECO:0000259" key="14">
    <source>
        <dbReference type="PROSITE" id="PS51192"/>
    </source>
</evidence>
<dbReference type="GO" id="GO:0003724">
    <property type="term" value="F:RNA helicase activity"/>
    <property type="evidence" value="ECO:0007669"/>
    <property type="project" value="InterPro"/>
</dbReference>
<evidence type="ECO:0000256" key="9">
    <source>
        <dbReference type="ARBA" id="ARBA00024350"/>
    </source>
</evidence>
<name>A0A370TCL9_9HELO</name>
<dbReference type="InterPro" id="IPR044765">
    <property type="entry name" value="DDX47/Rrp3_DEADc"/>
</dbReference>
<evidence type="ECO:0000313" key="18">
    <source>
        <dbReference type="Proteomes" id="UP000254866"/>
    </source>
</evidence>
<evidence type="ECO:0000256" key="10">
    <source>
        <dbReference type="ARBA" id="ARBA00024394"/>
    </source>
</evidence>
<evidence type="ECO:0000256" key="13">
    <source>
        <dbReference type="SAM" id="MobiDB-lite"/>
    </source>
</evidence>
<keyword evidence="18" id="KW-1185">Reference proteome</keyword>
<reference evidence="17 18" key="1">
    <citation type="journal article" date="2018" name="IMA Fungus">
        <title>IMA Genome-F 9: Draft genome sequence of Annulohypoxylon stygium, Aspergillus mulundensis, Berkeleyomyces basicola (syn. Thielaviopsis basicola), Ceratocystis smalleyi, two Cercospora beticola strains, Coleophoma cylindrospora, Fusarium fracticaudum, Phialophora cf. hyalina, and Morchella septimelata.</title>
        <authorList>
            <person name="Wingfield B.D."/>
            <person name="Bills G.F."/>
            <person name="Dong Y."/>
            <person name="Huang W."/>
            <person name="Nel W.J."/>
            <person name="Swalarsk-Parry B.S."/>
            <person name="Vaghefi N."/>
            <person name="Wilken P.M."/>
            <person name="An Z."/>
            <person name="de Beer Z.W."/>
            <person name="De Vos L."/>
            <person name="Chen L."/>
            <person name="Duong T.A."/>
            <person name="Gao Y."/>
            <person name="Hammerbacher A."/>
            <person name="Kikkert J.R."/>
            <person name="Li Y."/>
            <person name="Li H."/>
            <person name="Li K."/>
            <person name="Li Q."/>
            <person name="Liu X."/>
            <person name="Ma X."/>
            <person name="Naidoo K."/>
            <person name="Pethybridge S.J."/>
            <person name="Sun J."/>
            <person name="Steenkamp E.T."/>
            <person name="van der Nest M.A."/>
            <person name="van Wyk S."/>
            <person name="Wingfield M.J."/>
            <person name="Xiong C."/>
            <person name="Yue Q."/>
            <person name="Zhang X."/>
        </authorList>
    </citation>
    <scope>NUCLEOTIDE SEQUENCE [LARGE SCALE GENOMIC DNA]</scope>
    <source>
        <strain evidence="17 18">BP 5553</strain>
    </source>
</reference>
<keyword evidence="5" id="KW-0347">Helicase</keyword>
<keyword evidence="7" id="KW-0694">RNA-binding</keyword>
<keyword evidence="6" id="KW-0067">ATP-binding</keyword>
<dbReference type="PROSITE" id="PS51195">
    <property type="entry name" value="Q_MOTIF"/>
    <property type="match status" value="1"/>
</dbReference>
<feature type="domain" description="Helicase C-terminal" evidence="15">
    <location>
        <begin position="1023"/>
        <end position="1170"/>
    </location>
</feature>
<dbReference type="GO" id="GO:0005829">
    <property type="term" value="C:cytosol"/>
    <property type="evidence" value="ECO:0007669"/>
    <property type="project" value="TreeGrafter"/>
</dbReference>
<dbReference type="AlphaFoldDB" id="A0A370TCL9"/>
<dbReference type="InterPro" id="IPR001650">
    <property type="entry name" value="Helicase_C-like"/>
</dbReference>
<dbReference type="GeneID" id="43602226"/>
<dbReference type="GO" id="GO:0003723">
    <property type="term" value="F:RNA binding"/>
    <property type="evidence" value="ECO:0007669"/>
    <property type="project" value="UniProtKB-KW"/>
</dbReference>
<evidence type="ECO:0000256" key="4">
    <source>
        <dbReference type="ARBA" id="ARBA00022801"/>
    </source>
</evidence>
<sequence length="1219" mass="135379">MSSGVKAPPARPPWPETPCTLCQDALRHAKKTTISFPLHKLLAGLNGYGREGNERNCASCRIILEIAQRFNPEEITDQTKECLKGFQANLCPQDDALFRLDIEVAQLAPRKPLRSYFQRSINLNEEAKYLPSIEVFQNLTPVVSTTDSDFSLAQSIDSTCDFIRDRLNDCERHHGEPCRASYRDSQRLPTRLIDVDSIHPDVRVCKSTPSMSERYIILSYCWGKGENFRLLQGKLKQMMQRIAISELPPLLQDSITVARRLGATHIWIDALCILQDNEWDDPKPDPETLLNAQKDQAKELPRMGEYYHNANLTIAASSASGVEEPFLELRDQTWEAQEFSMVKSDRGFGNKKIFPCKTFTAHHRRIQPDYKYLVLDAPLSKRAWTYQENIMSRRIVHFDKSGVIWECGEKVVAEPRKTKNTYVRSQGTLIETKALCRLIKGGQWNEIVETYTKRSLTYAIDKLPAISAVAELKAVDLGSKYLAGMMGIELQNSLFWLRSIDVSAAEIGNSIGLMLPTTKSNQDTGLVHQYTAPSWSWASIVGPVRCTVVPAKMIRILSAECEVIDENLYGKVTSGHIRLEAPIFKADLHFTPNKSFHSAYSLLRNKIMSSFFPDSHIQTRSIRGPKGGDQQETAERCLEPPEASFRVPVYCVAGSLTKGHDDVDGAVLWLLVLGVAQTDTRDTFVRLGVGQVIRNFPRSSFGSLNSFGLISDTIVPEPANSASATPIVVSSSFATSSYSSILSMSLSKRKRTRESTVPTENEGPSNSSNHGSASSESESIQLNPQHQDKHSSIGDSPNTFQALGILQSLCDACESLGYTKPTPIQAQSIPIALQGRDLIGLAETGSGKTAAFALPILQALINQPQPLHSLILAPTRELAQQTSKVIEALGSLVSVRCALLIGGLDMVSQSIALGKKPHVVVATPGRLLDHLENTKGFSLRQLKYLVLDEADRLLDLDFGPILDKVLKILPKRTTYLFSATMSSKVESLQRASLSNPVRVSATTEHQTVSTLLQSYIFIPFKHKDVYLIHTLDERAGQMAIIFTRTVNESHRISIMLRHLGFSAIPLHGQLSQSARLAALNKFRLGSRSLLIATDVAARGLDIPSVDLIINYDLPQDSKTYIHRVGRTARAGKSGSAVSFVTQYDVELWLRIETAIGQKLEEQKLIKDEVMIFAARVGDAQRMAMREMKDLQDKKGNSGTTLKHKRNGKRSRGDMDQDEG</sequence>
<comment type="subcellular location">
    <subcellularLocation>
        <location evidence="1">Nucleus</location>
    </subcellularLocation>
</comment>
<dbReference type="GO" id="GO:0010467">
    <property type="term" value="P:gene expression"/>
    <property type="evidence" value="ECO:0007669"/>
    <property type="project" value="UniProtKB-ARBA"/>
</dbReference>
<organism evidence="17 18">
    <name type="scientific">Venustampulla echinocandica</name>
    <dbReference type="NCBI Taxonomy" id="2656787"/>
    <lineage>
        <taxon>Eukaryota</taxon>
        <taxon>Fungi</taxon>
        <taxon>Dikarya</taxon>
        <taxon>Ascomycota</taxon>
        <taxon>Pezizomycotina</taxon>
        <taxon>Leotiomycetes</taxon>
        <taxon>Helotiales</taxon>
        <taxon>Pleuroascaceae</taxon>
        <taxon>Venustampulla</taxon>
    </lineage>
</organism>
<evidence type="ECO:0000259" key="16">
    <source>
        <dbReference type="PROSITE" id="PS51195"/>
    </source>
</evidence>
<dbReference type="PANTHER" id="PTHR47959:SF24">
    <property type="entry name" value="ATP-DEPENDENT RNA HELICASE"/>
    <property type="match status" value="1"/>
</dbReference>
<evidence type="ECO:0000256" key="8">
    <source>
        <dbReference type="ARBA" id="ARBA00023242"/>
    </source>
</evidence>
<dbReference type="InterPro" id="IPR011545">
    <property type="entry name" value="DEAD/DEAH_box_helicase_dom"/>
</dbReference>
<dbReference type="RefSeq" id="XP_031865907.1">
    <property type="nucleotide sequence ID" value="XM_032018000.1"/>
</dbReference>
<dbReference type="STRING" id="2656787.A0A370TCL9"/>
<keyword evidence="2" id="KW-0690">Ribosome biogenesis</keyword>
<dbReference type="OrthoDB" id="10261904at2759"/>
<keyword evidence="3" id="KW-0547">Nucleotide-binding</keyword>
<gene>
    <name evidence="17" type="ORF">BP5553_09377</name>
</gene>
<dbReference type="InterPro" id="IPR050079">
    <property type="entry name" value="DEAD_box_RNA_helicase"/>
</dbReference>
<dbReference type="EMBL" id="NPIC01000011">
    <property type="protein sequence ID" value="RDL31975.1"/>
    <property type="molecule type" value="Genomic_DNA"/>
</dbReference>
<feature type="region of interest" description="Disordered" evidence="13">
    <location>
        <begin position="749"/>
        <end position="794"/>
    </location>
</feature>
<comment type="similarity">
    <text evidence="9">Belongs to the DEAD box helicase family. DDX47/RRP3 subfamily.</text>
</comment>